<evidence type="ECO:0000313" key="4">
    <source>
        <dbReference type="Proteomes" id="UP000823388"/>
    </source>
</evidence>
<keyword evidence="4" id="KW-1185">Reference proteome</keyword>
<keyword evidence="2" id="KW-0732">Signal</keyword>
<comment type="caution">
    <text evidence="3">The sequence shown here is derived from an EMBL/GenBank/DDBJ whole genome shotgun (WGS) entry which is preliminary data.</text>
</comment>
<dbReference type="AlphaFoldDB" id="A0A8T0T1S6"/>
<proteinExistence type="predicted"/>
<evidence type="ECO:0000256" key="1">
    <source>
        <dbReference type="SAM" id="MobiDB-lite"/>
    </source>
</evidence>
<gene>
    <name evidence="3" type="ORF">PVAP13_4NG044700</name>
</gene>
<dbReference type="EMBL" id="CM029044">
    <property type="protein sequence ID" value="KAG2604277.1"/>
    <property type="molecule type" value="Genomic_DNA"/>
</dbReference>
<accession>A0A8T0T1S6</accession>
<reference evidence="3" key="1">
    <citation type="submission" date="2020-05" db="EMBL/GenBank/DDBJ databases">
        <title>WGS assembly of Panicum virgatum.</title>
        <authorList>
            <person name="Lovell J.T."/>
            <person name="Jenkins J."/>
            <person name="Shu S."/>
            <person name="Juenger T.E."/>
            <person name="Schmutz J."/>
        </authorList>
    </citation>
    <scope>NUCLEOTIDE SEQUENCE</scope>
    <source>
        <strain evidence="3">AP13</strain>
    </source>
</reference>
<evidence type="ECO:0000256" key="2">
    <source>
        <dbReference type="SAM" id="SignalP"/>
    </source>
</evidence>
<sequence>MACRVAALVLLLALAVALVAPPPCGGAAAARVLLLADDVAPRAGGEAPYVLAEGGTDRTDGSAAGSGFRGSPPGFDGGRTAGNAAARVLGSVPSPGVGH</sequence>
<evidence type="ECO:0008006" key="5">
    <source>
        <dbReference type="Google" id="ProtNLM"/>
    </source>
</evidence>
<feature type="region of interest" description="Disordered" evidence="1">
    <location>
        <begin position="49"/>
        <end position="80"/>
    </location>
</feature>
<dbReference type="Proteomes" id="UP000823388">
    <property type="component" value="Chromosome 4N"/>
</dbReference>
<feature type="signal peptide" evidence="2">
    <location>
        <begin position="1"/>
        <end position="17"/>
    </location>
</feature>
<evidence type="ECO:0000313" key="3">
    <source>
        <dbReference type="EMBL" id="KAG2604277.1"/>
    </source>
</evidence>
<organism evidence="3 4">
    <name type="scientific">Panicum virgatum</name>
    <name type="common">Blackwell switchgrass</name>
    <dbReference type="NCBI Taxonomy" id="38727"/>
    <lineage>
        <taxon>Eukaryota</taxon>
        <taxon>Viridiplantae</taxon>
        <taxon>Streptophyta</taxon>
        <taxon>Embryophyta</taxon>
        <taxon>Tracheophyta</taxon>
        <taxon>Spermatophyta</taxon>
        <taxon>Magnoliopsida</taxon>
        <taxon>Liliopsida</taxon>
        <taxon>Poales</taxon>
        <taxon>Poaceae</taxon>
        <taxon>PACMAD clade</taxon>
        <taxon>Panicoideae</taxon>
        <taxon>Panicodae</taxon>
        <taxon>Paniceae</taxon>
        <taxon>Panicinae</taxon>
        <taxon>Panicum</taxon>
        <taxon>Panicum sect. Hiantes</taxon>
    </lineage>
</organism>
<feature type="chain" id="PRO_5035765180" description="Dirigent protein" evidence="2">
    <location>
        <begin position="18"/>
        <end position="99"/>
    </location>
</feature>
<name>A0A8T0T1S6_PANVG</name>
<protein>
    <recommendedName>
        <fullName evidence="5">Dirigent protein</fullName>
    </recommendedName>
</protein>